<evidence type="ECO:0000256" key="2">
    <source>
        <dbReference type="ARBA" id="ARBA00022692"/>
    </source>
</evidence>
<feature type="transmembrane region" description="Helical" evidence="6">
    <location>
        <begin position="67"/>
        <end position="92"/>
    </location>
</feature>
<name>A0A7J6LQU0_PEROL</name>
<keyword evidence="4 6" id="KW-0472">Membrane</keyword>
<comment type="caution">
    <text evidence="8">The sequence shown here is derived from an EMBL/GenBank/DDBJ whole genome shotgun (WGS) entry which is preliminary data.</text>
</comment>
<dbReference type="OrthoDB" id="28208at2759"/>
<evidence type="ECO:0000256" key="6">
    <source>
        <dbReference type="SAM" id="Phobius"/>
    </source>
</evidence>
<feature type="transmembrane region" description="Helical" evidence="6">
    <location>
        <begin position="411"/>
        <end position="432"/>
    </location>
</feature>
<feature type="transmembrane region" description="Helical" evidence="6">
    <location>
        <begin position="376"/>
        <end position="399"/>
    </location>
</feature>
<protein>
    <submittedName>
        <fullName evidence="8">Solute carrier 38 member</fullName>
    </submittedName>
</protein>
<evidence type="ECO:0000256" key="5">
    <source>
        <dbReference type="SAM" id="MobiDB-lite"/>
    </source>
</evidence>
<evidence type="ECO:0000313" key="9">
    <source>
        <dbReference type="Proteomes" id="UP000570595"/>
    </source>
</evidence>
<dbReference type="AlphaFoldDB" id="A0A7J6LQU0"/>
<reference evidence="8 9" key="1">
    <citation type="submission" date="2020-04" db="EMBL/GenBank/DDBJ databases">
        <title>Perkinsus olseni comparative genomics.</title>
        <authorList>
            <person name="Bogema D.R."/>
        </authorList>
    </citation>
    <scope>NUCLEOTIDE SEQUENCE [LARGE SCALE GENOMIC DNA]</scope>
    <source>
        <strain evidence="8">ATCC PRA-179</strain>
    </source>
</reference>
<dbReference type="GO" id="GO:0016020">
    <property type="term" value="C:membrane"/>
    <property type="evidence" value="ECO:0007669"/>
    <property type="project" value="UniProtKB-SubCell"/>
</dbReference>
<dbReference type="InterPro" id="IPR013057">
    <property type="entry name" value="AA_transpt_TM"/>
</dbReference>
<gene>
    <name evidence="8" type="primary">AAT28_3</name>
    <name evidence="8" type="ORF">FOZ61_003054</name>
</gene>
<comment type="subcellular location">
    <subcellularLocation>
        <location evidence="1">Membrane</location>
        <topology evidence="1">Multi-pass membrane protein</topology>
    </subcellularLocation>
</comment>
<sequence>MKTTDSAHSGGLESPKCGEGMKGRPFWNRMTNLLPAGSKIAAVFNIMKATLGAGALSLPFTMLSAGVALGLVLLVVMAALSILSLGLIVRAVHKSGKDTYEELVDLLFGRRWCYLYQLAMFVFCFGTSAVYIVTIYDIVRPVTVHAFGDNPEEWYAVLLTNRLYFSILVTVVVLLPVSLMKTIDSIRYLTFTGSLCACFLAITSVYVLARYGVASSFTSDMLWKPMDLSSLVSAFNTYIFAFANQPNIPEIYTELSVATPRNMRQVTLISILSVLVVYAVEGSLFLVAYGALTESNILTSLGPRLNSGDPVIAAAFLMMAVAIVGTFPLNIYPVRITVLHSLRPKKYRTLIGMVVSTVTVGLAFAVALALPDVNVILGLVGALAGSIICFLGPAAFNIKLDGGAVYIRDRIYYWAMIIIGLVAFLLGTYIAILDAIEFYQERG</sequence>
<keyword evidence="3 6" id="KW-1133">Transmembrane helix</keyword>
<dbReference type="Pfam" id="PF01490">
    <property type="entry name" value="Aa_trans"/>
    <property type="match status" value="1"/>
</dbReference>
<feature type="transmembrane region" description="Helical" evidence="6">
    <location>
        <begin position="350"/>
        <end position="370"/>
    </location>
</feature>
<feature type="region of interest" description="Disordered" evidence="5">
    <location>
        <begin position="1"/>
        <end position="20"/>
    </location>
</feature>
<dbReference type="PANTHER" id="PTHR22950">
    <property type="entry name" value="AMINO ACID TRANSPORTER"/>
    <property type="match status" value="1"/>
</dbReference>
<evidence type="ECO:0000313" key="8">
    <source>
        <dbReference type="EMBL" id="KAF4661659.1"/>
    </source>
</evidence>
<dbReference type="GO" id="GO:0015179">
    <property type="term" value="F:L-amino acid transmembrane transporter activity"/>
    <property type="evidence" value="ECO:0007669"/>
    <property type="project" value="TreeGrafter"/>
</dbReference>
<dbReference type="PANTHER" id="PTHR22950:SF702">
    <property type="entry name" value="AMINO ACID TRANSPORTER PROTEIN"/>
    <property type="match status" value="1"/>
</dbReference>
<feature type="transmembrane region" description="Helical" evidence="6">
    <location>
        <begin position="311"/>
        <end position="329"/>
    </location>
</feature>
<evidence type="ECO:0000256" key="4">
    <source>
        <dbReference type="ARBA" id="ARBA00023136"/>
    </source>
</evidence>
<feature type="transmembrane region" description="Helical" evidence="6">
    <location>
        <begin position="228"/>
        <end position="245"/>
    </location>
</feature>
<dbReference type="EMBL" id="JABAHT010000191">
    <property type="protein sequence ID" value="KAF4661659.1"/>
    <property type="molecule type" value="Genomic_DNA"/>
</dbReference>
<feature type="domain" description="Amino acid transporter transmembrane" evidence="7">
    <location>
        <begin position="38"/>
        <end position="432"/>
    </location>
</feature>
<evidence type="ECO:0000259" key="7">
    <source>
        <dbReference type="Pfam" id="PF01490"/>
    </source>
</evidence>
<feature type="transmembrane region" description="Helical" evidence="6">
    <location>
        <begin position="266"/>
        <end position="291"/>
    </location>
</feature>
<feature type="transmembrane region" description="Helical" evidence="6">
    <location>
        <begin position="113"/>
        <end position="134"/>
    </location>
</feature>
<accession>A0A7J6LQU0</accession>
<proteinExistence type="predicted"/>
<dbReference type="Proteomes" id="UP000570595">
    <property type="component" value="Unassembled WGS sequence"/>
</dbReference>
<organism evidence="8 9">
    <name type="scientific">Perkinsus olseni</name>
    <name type="common">Perkinsus atlanticus</name>
    <dbReference type="NCBI Taxonomy" id="32597"/>
    <lineage>
        <taxon>Eukaryota</taxon>
        <taxon>Sar</taxon>
        <taxon>Alveolata</taxon>
        <taxon>Perkinsozoa</taxon>
        <taxon>Perkinsea</taxon>
        <taxon>Perkinsida</taxon>
        <taxon>Perkinsidae</taxon>
        <taxon>Perkinsus</taxon>
    </lineage>
</organism>
<feature type="transmembrane region" description="Helical" evidence="6">
    <location>
        <begin position="154"/>
        <end position="176"/>
    </location>
</feature>
<keyword evidence="2 6" id="KW-0812">Transmembrane</keyword>
<evidence type="ECO:0000256" key="1">
    <source>
        <dbReference type="ARBA" id="ARBA00004141"/>
    </source>
</evidence>
<feature type="transmembrane region" description="Helical" evidence="6">
    <location>
        <begin position="188"/>
        <end position="208"/>
    </location>
</feature>
<feature type="transmembrane region" description="Helical" evidence="6">
    <location>
        <begin position="40"/>
        <end position="61"/>
    </location>
</feature>
<evidence type="ECO:0000256" key="3">
    <source>
        <dbReference type="ARBA" id="ARBA00022989"/>
    </source>
</evidence>